<dbReference type="InterPro" id="IPR014764">
    <property type="entry name" value="DCN-prot"/>
</dbReference>
<dbReference type="GO" id="GO:0000151">
    <property type="term" value="C:ubiquitin ligase complex"/>
    <property type="evidence" value="ECO:0007669"/>
    <property type="project" value="TreeGrafter"/>
</dbReference>
<accession>A0A3L6KWS6</accession>
<evidence type="ECO:0000313" key="3">
    <source>
        <dbReference type="EMBL" id="RHW68832.1"/>
    </source>
</evidence>
<dbReference type="GO" id="GO:0031624">
    <property type="term" value="F:ubiquitin conjugating enzyme binding"/>
    <property type="evidence" value="ECO:0007669"/>
    <property type="project" value="TreeGrafter"/>
</dbReference>
<dbReference type="Proteomes" id="UP000266743">
    <property type="component" value="Chromosome 10"/>
</dbReference>
<gene>
    <name evidence="3" type="ORF">DPX39_100098100</name>
</gene>
<dbReference type="GO" id="GO:0032182">
    <property type="term" value="F:ubiquitin-like protein binding"/>
    <property type="evidence" value="ECO:0007669"/>
    <property type="project" value="TreeGrafter"/>
</dbReference>
<dbReference type="Pfam" id="PF03556">
    <property type="entry name" value="Cullin_binding"/>
    <property type="match status" value="1"/>
</dbReference>
<sequence>MSWRVSCKTALLDELFTYIAGKTEENTLQKECVLALPQLETLAKMLGFSLDDMSMYRLAWSWSCEAPLCIRKSEFVNGMNAICSGVKLSATATSSTCSASPVKSPKKEFEPILLALRNHVETLDGALRGDVTKFRHFYRFIYKWVQSPLTMERNMGQVGMSIETAVELWRMLFPHYREFKRLDDWITFCTSKKLFPHGIISRDLWEQLLEFTFVTDYSKYDVSDAWPSAMDDFVEYVKSKE</sequence>
<dbReference type="PROSITE" id="PS51229">
    <property type="entry name" value="DCUN1"/>
    <property type="match status" value="1"/>
</dbReference>
<comment type="caution">
    <text evidence="3">The sequence shown here is derived from an EMBL/GenBank/DDBJ whole genome shotgun (WGS) entry which is preliminary data.</text>
</comment>
<dbReference type="InterPro" id="IPR042460">
    <property type="entry name" value="DCN1-like_PONY"/>
</dbReference>
<reference evidence="3 4" key="1">
    <citation type="submission" date="2018-09" db="EMBL/GenBank/DDBJ databases">
        <title>whole genome sequence of T. equiperdum IVM-t1 strain.</title>
        <authorList>
            <person name="Suganuma K."/>
        </authorList>
    </citation>
    <scope>NUCLEOTIDE SEQUENCE [LARGE SCALE GENOMIC DNA]</scope>
    <source>
        <strain evidence="3 4">IVM-t1</strain>
    </source>
</reference>
<evidence type="ECO:0000256" key="1">
    <source>
        <dbReference type="RuleBase" id="RU410713"/>
    </source>
</evidence>
<dbReference type="GO" id="GO:0005886">
    <property type="term" value="C:plasma membrane"/>
    <property type="evidence" value="ECO:0007669"/>
    <property type="project" value="UniProtKB-ARBA"/>
</dbReference>
<evidence type="ECO:0000313" key="4">
    <source>
        <dbReference type="Proteomes" id="UP000266743"/>
    </source>
</evidence>
<comment type="function">
    <text evidence="1">Neddylation of cullins play an essential role in the regulation of SCF-type complexes activity.</text>
</comment>
<dbReference type="InterPro" id="IPR005176">
    <property type="entry name" value="PONY_dom"/>
</dbReference>
<organism evidence="3 4">
    <name type="scientific">Trypanosoma brucei equiperdum</name>
    <dbReference type="NCBI Taxonomy" id="630700"/>
    <lineage>
        <taxon>Eukaryota</taxon>
        <taxon>Discoba</taxon>
        <taxon>Euglenozoa</taxon>
        <taxon>Kinetoplastea</taxon>
        <taxon>Metakinetoplastina</taxon>
        <taxon>Trypanosomatida</taxon>
        <taxon>Trypanosomatidae</taxon>
        <taxon>Trypanosoma</taxon>
    </lineage>
</organism>
<proteinExistence type="predicted"/>
<dbReference type="Gene3D" id="1.10.238.200">
    <property type="entry name" value="Cullin, PONY binding domain"/>
    <property type="match status" value="1"/>
</dbReference>
<dbReference type="FunFam" id="1.10.238.200:FF:000003">
    <property type="entry name" value="DCN1-like protein 3"/>
    <property type="match status" value="1"/>
</dbReference>
<dbReference type="GO" id="GO:0045116">
    <property type="term" value="P:protein neddylation"/>
    <property type="evidence" value="ECO:0007669"/>
    <property type="project" value="TreeGrafter"/>
</dbReference>
<dbReference type="Gene3D" id="1.10.238.10">
    <property type="entry name" value="EF-hand"/>
    <property type="match status" value="1"/>
</dbReference>
<dbReference type="PANTHER" id="PTHR12281:SF31">
    <property type="entry name" value="DCN1-LIKE PROTEIN 3"/>
    <property type="match status" value="1"/>
</dbReference>
<dbReference type="EMBL" id="QSBY01000010">
    <property type="protein sequence ID" value="RHW68832.1"/>
    <property type="molecule type" value="Genomic_DNA"/>
</dbReference>
<dbReference type="PANTHER" id="PTHR12281">
    <property type="entry name" value="RP42 RELATED"/>
    <property type="match status" value="1"/>
</dbReference>
<dbReference type="GO" id="GO:0097602">
    <property type="term" value="F:cullin family protein binding"/>
    <property type="evidence" value="ECO:0007669"/>
    <property type="project" value="TreeGrafter"/>
</dbReference>
<dbReference type="AlphaFoldDB" id="A0A3L6KWS6"/>
<feature type="domain" description="DCUN1" evidence="2">
    <location>
        <begin position="7"/>
        <end position="238"/>
    </location>
</feature>
<protein>
    <recommendedName>
        <fullName evidence="1">Defective in cullin neddylation protein</fullName>
    </recommendedName>
</protein>
<name>A0A3L6KWS6_9TRYP</name>
<evidence type="ECO:0000259" key="2">
    <source>
        <dbReference type="PROSITE" id="PS51229"/>
    </source>
</evidence>